<dbReference type="CDD" id="cd01638">
    <property type="entry name" value="CysQ"/>
    <property type="match status" value="1"/>
</dbReference>
<dbReference type="GO" id="GO:0008934">
    <property type="term" value="F:inositol monophosphate 1-phosphatase activity"/>
    <property type="evidence" value="ECO:0007669"/>
    <property type="project" value="TreeGrafter"/>
</dbReference>
<dbReference type="GO" id="GO:0007165">
    <property type="term" value="P:signal transduction"/>
    <property type="evidence" value="ECO:0007669"/>
    <property type="project" value="TreeGrafter"/>
</dbReference>
<feature type="binding site" evidence="2">
    <location>
        <position position="88"/>
    </location>
    <ligand>
        <name>Mg(2+)</name>
        <dbReference type="ChEBI" id="CHEBI:18420"/>
        <label>1</label>
        <note>catalytic</note>
    </ligand>
</feature>
<evidence type="ECO:0000256" key="2">
    <source>
        <dbReference type="PIRSR" id="PIRSR600760-2"/>
    </source>
</evidence>
<protein>
    <submittedName>
        <fullName evidence="3">3'(2'),5'-bisphosphate nucleotidase CysQ</fullName>
    </submittedName>
</protein>
<evidence type="ECO:0000313" key="4">
    <source>
        <dbReference type="Proteomes" id="UP001143349"/>
    </source>
</evidence>
<accession>A0AAD3P2H9</accession>
<feature type="binding site" evidence="2">
    <location>
        <position position="205"/>
    </location>
    <ligand>
        <name>Mg(2+)</name>
        <dbReference type="ChEBI" id="CHEBI:18420"/>
        <label>1</label>
        <note>catalytic</note>
    </ligand>
</feature>
<dbReference type="AlphaFoldDB" id="A0AAD3P2H9"/>
<feature type="binding site" evidence="2">
    <location>
        <position position="67"/>
    </location>
    <ligand>
        <name>Mg(2+)</name>
        <dbReference type="ChEBI" id="CHEBI:18420"/>
        <label>1</label>
        <note>catalytic</note>
    </ligand>
</feature>
<dbReference type="Gene3D" id="3.30.540.10">
    <property type="entry name" value="Fructose-1,6-Bisphosphatase, subunit A, domain 1"/>
    <property type="match status" value="1"/>
</dbReference>
<evidence type="ECO:0000313" key="3">
    <source>
        <dbReference type="EMBL" id="GLK66312.1"/>
    </source>
</evidence>
<dbReference type="PRINTS" id="PR00377">
    <property type="entry name" value="IMPHPHTASES"/>
</dbReference>
<comment type="caution">
    <text evidence="3">The sequence shown here is derived from an EMBL/GenBank/DDBJ whole genome shotgun (WGS) entry which is preliminary data.</text>
</comment>
<keyword evidence="2" id="KW-0460">Magnesium</keyword>
<proteinExistence type="inferred from homology"/>
<comment type="cofactor">
    <cofactor evidence="2">
        <name>Mg(2+)</name>
        <dbReference type="ChEBI" id="CHEBI:18420"/>
    </cofactor>
</comment>
<dbReference type="Pfam" id="PF00459">
    <property type="entry name" value="Inositol_P"/>
    <property type="match status" value="1"/>
</dbReference>
<dbReference type="RefSeq" id="WP_271180393.1">
    <property type="nucleotide sequence ID" value="NZ_BSFH01000099.1"/>
</dbReference>
<dbReference type="SUPFAM" id="SSF56655">
    <property type="entry name" value="Carbohydrate phosphatase"/>
    <property type="match status" value="1"/>
</dbReference>
<dbReference type="Proteomes" id="UP001143349">
    <property type="component" value="Unassembled WGS sequence"/>
</dbReference>
<reference evidence="3" key="1">
    <citation type="journal article" date="2014" name="Int. J. Syst. Evol. Microbiol.">
        <title>Complete genome sequence of Corynebacterium casei LMG S-19264T (=DSM 44701T), isolated from a smear-ripened cheese.</title>
        <authorList>
            <consortium name="US DOE Joint Genome Institute (JGI-PGF)"/>
            <person name="Walter F."/>
            <person name="Albersmeier A."/>
            <person name="Kalinowski J."/>
            <person name="Ruckert C."/>
        </authorList>
    </citation>
    <scope>NUCLEOTIDE SEQUENCE</scope>
    <source>
        <strain evidence="3">VKM B-2222</strain>
    </source>
</reference>
<evidence type="ECO:0000256" key="1">
    <source>
        <dbReference type="ARBA" id="ARBA00009759"/>
    </source>
</evidence>
<organism evidence="3 4">
    <name type="scientific">Paracoccus kondratievae</name>
    <dbReference type="NCBI Taxonomy" id="135740"/>
    <lineage>
        <taxon>Bacteria</taxon>
        <taxon>Pseudomonadati</taxon>
        <taxon>Pseudomonadota</taxon>
        <taxon>Alphaproteobacteria</taxon>
        <taxon>Rhodobacterales</taxon>
        <taxon>Paracoccaceae</taxon>
        <taxon>Paracoccus</taxon>
    </lineage>
</organism>
<dbReference type="GO" id="GO:0046872">
    <property type="term" value="F:metal ion binding"/>
    <property type="evidence" value="ECO:0007669"/>
    <property type="project" value="UniProtKB-KW"/>
</dbReference>
<dbReference type="PANTHER" id="PTHR20854">
    <property type="entry name" value="INOSITOL MONOPHOSPHATASE"/>
    <property type="match status" value="1"/>
</dbReference>
<dbReference type="PANTHER" id="PTHR20854:SF4">
    <property type="entry name" value="INOSITOL-1-MONOPHOSPHATASE-RELATED"/>
    <property type="match status" value="1"/>
</dbReference>
<dbReference type="Gene3D" id="3.40.190.80">
    <property type="match status" value="1"/>
</dbReference>
<name>A0AAD3P2H9_9RHOB</name>
<feature type="binding site" evidence="2">
    <location>
        <position position="87"/>
    </location>
    <ligand>
        <name>Mg(2+)</name>
        <dbReference type="ChEBI" id="CHEBI:18420"/>
        <label>1</label>
        <note>catalytic</note>
    </ligand>
</feature>
<comment type="similarity">
    <text evidence="1">Belongs to the inositol monophosphatase superfamily.</text>
</comment>
<dbReference type="GO" id="GO:0006020">
    <property type="term" value="P:inositol metabolic process"/>
    <property type="evidence" value="ECO:0007669"/>
    <property type="project" value="TreeGrafter"/>
</dbReference>
<keyword evidence="4" id="KW-1185">Reference proteome</keyword>
<keyword evidence="2" id="KW-0479">Metal-binding</keyword>
<feature type="binding site" evidence="2">
    <location>
        <position position="85"/>
    </location>
    <ligand>
        <name>Mg(2+)</name>
        <dbReference type="ChEBI" id="CHEBI:18420"/>
        <label>1</label>
        <note>catalytic</note>
    </ligand>
</feature>
<dbReference type="EMBL" id="BSFH01000099">
    <property type="protein sequence ID" value="GLK66312.1"/>
    <property type="molecule type" value="Genomic_DNA"/>
</dbReference>
<gene>
    <name evidence="3" type="ORF">GCM10017635_37890</name>
</gene>
<dbReference type="InterPro" id="IPR000760">
    <property type="entry name" value="Inositol_monophosphatase-like"/>
</dbReference>
<reference evidence="3" key="2">
    <citation type="submission" date="2023-01" db="EMBL/GenBank/DDBJ databases">
        <authorList>
            <person name="Sun Q."/>
            <person name="Evtushenko L."/>
        </authorList>
    </citation>
    <scope>NUCLEOTIDE SEQUENCE</scope>
    <source>
        <strain evidence="3">VKM B-2222</strain>
    </source>
</reference>
<sequence length="273" mass="29142">MPASDLALLEQAAHEAGEIALRYWRREPRLWDKDGGAGPVTEADLAVNEHLERLLRSARPDYGWLSEESTDDPARLEAEYCFIIDPIDGTRAFIDGQTGFSNALALARGDQVVAGVVHLPAMGITYTALAEGPALRNGQPIAPSAHSFEGAHVLTGKPSLDPVHWRGITPPLKRGFRPSLAWRLCLVAEGQFDAALSTRPAWEWDVAAGSLVAARAGCTVSELSGTPMHFNAARPLTDGLVVAAPALHDQLLAAMTPRKGRSGSQLDAPPHGS</sequence>